<dbReference type="KEGG" id="xak:KIMC2_01750"/>
<organism evidence="2 3">
    <name type="scientific">Xylocopilactobacillus apis</name>
    <dbReference type="NCBI Taxonomy" id="2932183"/>
    <lineage>
        <taxon>Bacteria</taxon>
        <taxon>Bacillati</taxon>
        <taxon>Bacillota</taxon>
        <taxon>Bacilli</taxon>
        <taxon>Lactobacillales</taxon>
        <taxon>Lactobacillaceae</taxon>
        <taxon>Xylocopilactobacillus</taxon>
    </lineage>
</organism>
<feature type="transmembrane region" description="Helical" evidence="1">
    <location>
        <begin position="61"/>
        <end position="82"/>
    </location>
</feature>
<evidence type="ECO:0000256" key="1">
    <source>
        <dbReference type="SAM" id="Phobius"/>
    </source>
</evidence>
<feature type="transmembrane region" description="Helical" evidence="1">
    <location>
        <begin position="185"/>
        <end position="204"/>
    </location>
</feature>
<protein>
    <recommendedName>
        <fullName evidence="4">ABC transporter permease</fullName>
    </recommendedName>
</protein>
<feature type="transmembrane region" description="Helical" evidence="1">
    <location>
        <begin position="149"/>
        <end position="165"/>
    </location>
</feature>
<evidence type="ECO:0008006" key="4">
    <source>
        <dbReference type="Google" id="ProtNLM"/>
    </source>
</evidence>
<feature type="transmembrane region" description="Helical" evidence="1">
    <location>
        <begin position="21"/>
        <end position="41"/>
    </location>
</feature>
<evidence type="ECO:0000313" key="2">
    <source>
        <dbReference type="EMBL" id="BDR55613.1"/>
    </source>
</evidence>
<accession>A0AAU9DLD0</accession>
<proteinExistence type="predicted"/>
<sequence>MDFRSSRLLNSHWRMFLYFLYRSRFRIALLLVFEIIIGIVYKGDWLLWGIETDNNFKIVPITWLFMIMNSQFMVGDSCRQMVKKFYPTHIRFSLFQLMISVFVTSTFTTVIAEFIILLKIQSSFYLYTFLVIWALTISFGLLSIFIKPILLHFISILLLVVTTYLNWPHFMSSTMLVRYQETQFLADSLVLGAFLVAVLVITNLKMKKLDYTL</sequence>
<dbReference type="EMBL" id="AP026801">
    <property type="protein sequence ID" value="BDR55613.1"/>
    <property type="molecule type" value="Genomic_DNA"/>
</dbReference>
<keyword evidence="1" id="KW-0812">Transmembrane</keyword>
<feature type="transmembrane region" description="Helical" evidence="1">
    <location>
        <begin position="124"/>
        <end position="142"/>
    </location>
</feature>
<dbReference type="Proteomes" id="UP001321804">
    <property type="component" value="Chromosome"/>
</dbReference>
<feature type="transmembrane region" description="Helical" evidence="1">
    <location>
        <begin position="94"/>
        <end position="118"/>
    </location>
</feature>
<name>A0AAU9DLD0_9LACO</name>
<keyword evidence="1" id="KW-0472">Membrane</keyword>
<gene>
    <name evidence="2" type="ORF">KIMC2_01750</name>
</gene>
<keyword evidence="3" id="KW-1185">Reference proteome</keyword>
<reference evidence="2 3" key="1">
    <citation type="journal article" date="2023" name="Microbiol. Spectr.">
        <title>Symbiosis of Carpenter Bees with Uncharacterized Lactic Acid Bacteria Showing NAD Auxotrophy.</title>
        <authorList>
            <person name="Kawasaki S."/>
            <person name="Ozawa K."/>
            <person name="Mori T."/>
            <person name="Yamamoto A."/>
            <person name="Ito M."/>
            <person name="Ohkuma M."/>
            <person name="Sakamoto M."/>
            <person name="Matsutani M."/>
        </authorList>
    </citation>
    <scope>NUCLEOTIDE SEQUENCE [LARGE SCALE GENOMIC DNA]</scope>
    <source>
        <strain evidence="2 3">KimC2</strain>
    </source>
</reference>
<dbReference type="AlphaFoldDB" id="A0AAU9DLD0"/>
<evidence type="ECO:0000313" key="3">
    <source>
        <dbReference type="Proteomes" id="UP001321804"/>
    </source>
</evidence>
<dbReference type="RefSeq" id="WP_317697088.1">
    <property type="nucleotide sequence ID" value="NZ_AP026801.1"/>
</dbReference>
<keyword evidence="1" id="KW-1133">Transmembrane helix</keyword>